<proteinExistence type="predicted"/>
<evidence type="ECO:0000313" key="1">
    <source>
        <dbReference type="EMBL" id="VVD02264.1"/>
    </source>
</evidence>
<dbReference type="Proteomes" id="UP000324832">
    <property type="component" value="Unassembled WGS sequence"/>
</dbReference>
<keyword evidence="2" id="KW-1185">Reference proteome</keyword>
<name>A0A5E4QYF3_9NEOP</name>
<evidence type="ECO:0000313" key="2">
    <source>
        <dbReference type="Proteomes" id="UP000324832"/>
    </source>
</evidence>
<sequence>MLIQLPQGCPKLASKNLGVINRARQYFMPAHILALYKAQVRAHMEYCSHFWSGAPQYQLESFVRVQRGAAQIVGDLALLFYGIYHGECSEELFHLCSFQKTFIHILQSYGMSFRRVCGAGIAPVIPLVLQEKGGGDYVTSGDLYAHLSSFSIKKLFLFIV</sequence>
<dbReference type="AlphaFoldDB" id="A0A5E4QYF3"/>
<reference evidence="1 2" key="1">
    <citation type="submission" date="2017-07" db="EMBL/GenBank/DDBJ databases">
        <authorList>
            <person name="Talla V."/>
            <person name="Backstrom N."/>
        </authorList>
    </citation>
    <scope>NUCLEOTIDE SEQUENCE [LARGE SCALE GENOMIC DNA]</scope>
</reference>
<organism evidence="1 2">
    <name type="scientific">Leptidea sinapis</name>
    <dbReference type="NCBI Taxonomy" id="189913"/>
    <lineage>
        <taxon>Eukaryota</taxon>
        <taxon>Metazoa</taxon>
        <taxon>Ecdysozoa</taxon>
        <taxon>Arthropoda</taxon>
        <taxon>Hexapoda</taxon>
        <taxon>Insecta</taxon>
        <taxon>Pterygota</taxon>
        <taxon>Neoptera</taxon>
        <taxon>Endopterygota</taxon>
        <taxon>Lepidoptera</taxon>
        <taxon>Glossata</taxon>
        <taxon>Ditrysia</taxon>
        <taxon>Papilionoidea</taxon>
        <taxon>Pieridae</taxon>
        <taxon>Dismorphiinae</taxon>
        <taxon>Leptidea</taxon>
    </lineage>
</organism>
<dbReference type="EMBL" id="FZQP02005933">
    <property type="protein sequence ID" value="VVD02264.1"/>
    <property type="molecule type" value="Genomic_DNA"/>
</dbReference>
<gene>
    <name evidence="1" type="ORF">LSINAPIS_LOCUS12522</name>
</gene>
<protein>
    <submittedName>
        <fullName evidence="1">Uncharacterized protein</fullName>
    </submittedName>
</protein>
<accession>A0A5E4QYF3</accession>